<dbReference type="Proteomes" id="UP000279600">
    <property type="component" value="Chromosome"/>
</dbReference>
<dbReference type="InterPro" id="IPR043148">
    <property type="entry name" value="TagF_C"/>
</dbReference>
<proteinExistence type="predicted"/>
<protein>
    <submittedName>
        <fullName evidence="1">Uncharacterized protein</fullName>
    </submittedName>
</protein>
<evidence type="ECO:0000313" key="1">
    <source>
        <dbReference type="EMBL" id="AZQ44700.1"/>
    </source>
</evidence>
<dbReference type="Gene3D" id="3.40.50.12580">
    <property type="match status" value="1"/>
</dbReference>
<evidence type="ECO:0000313" key="2">
    <source>
        <dbReference type="Proteomes" id="UP000279600"/>
    </source>
</evidence>
<dbReference type="OrthoDB" id="9881054at2"/>
<dbReference type="KEGG" id="noj:EJ995_10780"/>
<name>A0A3S9MZV3_9FLAO</name>
<keyword evidence="2" id="KW-1185">Reference proteome</keyword>
<sequence>MESGGKYAGSMSRTIGIWCEHNFQVYSAIPLIEKYTPKNKVILFTKKQNVAEIRLRFNVSNLKVQAIEPFVYKPAVLFKKFFELALVPVDFSYVYKNYHVGRDSKWESLVRKLFFLKLSGEKVNRLFVRCNKLLFGSKNINSHFHLDLLISFTKVYYSHLIPSPDTLPHISIMESWDHPMKFPYYLKPSFNLTWNTDLANETRRVQSIDRVRKIEPLKFHYINKYSDMNVDMIISTISNKAYSSELSKLRDKKIVLYPSTTSSAGLNHEGEMKLIEELAEILINSSYQLYIKPKPNAPSGDYAIFEKHPNVIVGIDSSSPNASDMLDEEYHMFRYALLNTVHTVINAGTTFALEASLVDKPIIQLVLDEGKYLGFDEFCKTYHLSEYVLTLDRTLHFPGPNPNEFQELISKREMTFSHQLKKWITN</sequence>
<gene>
    <name evidence="1" type="ORF">EJ995_10780</name>
</gene>
<accession>A0A3S9MZV3</accession>
<dbReference type="EMBL" id="CP034549">
    <property type="protein sequence ID" value="AZQ44700.1"/>
    <property type="molecule type" value="Genomic_DNA"/>
</dbReference>
<dbReference type="RefSeq" id="WP_126448394.1">
    <property type="nucleotide sequence ID" value="NZ_CP034549.1"/>
</dbReference>
<dbReference type="AlphaFoldDB" id="A0A3S9MZV3"/>
<organism evidence="1 2">
    <name type="scientific">Nonlabens ponticola</name>
    <dbReference type="NCBI Taxonomy" id="2496866"/>
    <lineage>
        <taxon>Bacteria</taxon>
        <taxon>Pseudomonadati</taxon>
        <taxon>Bacteroidota</taxon>
        <taxon>Flavobacteriia</taxon>
        <taxon>Flavobacteriales</taxon>
        <taxon>Flavobacteriaceae</taxon>
        <taxon>Nonlabens</taxon>
    </lineage>
</organism>
<reference evidence="1 2" key="1">
    <citation type="submission" date="2018-12" db="EMBL/GenBank/DDBJ databases">
        <title>Complete genome of Nonlabens sp. MJ115.</title>
        <authorList>
            <person name="Choi H.S."/>
            <person name="Jung J."/>
        </authorList>
    </citation>
    <scope>NUCLEOTIDE SEQUENCE [LARGE SCALE GENOMIC DNA]</scope>
    <source>
        <strain evidence="1 2">MJ115</strain>
    </source>
</reference>